<dbReference type="HOGENOM" id="CLU_882043_0_0_7"/>
<gene>
    <name evidence="1" type="ordered locus">HRM2_06360</name>
</gene>
<dbReference type="Proteomes" id="UP000000442">
    <property type="component" value="Chromosome"/>
</dbReference>
<evidence type="ECO:0000313" key="2">
    <source>
        <dbReference type="Proteomes" id="UP000000442"/>
    </source>
</evidence>
<proteinExistence type="predicted"/>
<dbReference type="InterPro" id="IPR011009">
    <property type="entry name" value="Kinase-like_dom_sf"/>
</dbReference>
<dbReference type="KEGG" id="dat:HRM2_06360"/>
<dbReference type="SUPFAM" id="SSF56112">
    <property type="entry name" value="Protein kinase-like (PK-like)"/>
    <property type="match status" value="1"/>
</dbReference>
<dbReference type="STRING" id="177437.HRM2_06360"/>
<sequence>MSENVKQILERLQPDAYVDRYGQVYTDTGDFMRITGGDIIVLGNEHYLVLRDEVERSFGIEDPKFWVKRCRHLESGKRQILKLVFHETFSRQLGEIKITCYRSPRKEARILDLVREDFRFMQGFSTQDAAGNNVRVLDVIRGKRLDQWIHELDLDHETYFHQYLPQILPKFIVACEAIESLHARGEKHGDIRRDHLWVERSTGNYVWIDFDYTFSFQENPFGLDIFGLGGLLLYIVGKGFYSQLDIANLCADGKKAPEFNGGDFLLVFKNRLANLQKIFPYIPESLNWVLMHFSGSTTVYYETVDEFLRDLRPCLQQMS</sequence>
<dbReference type="EMBL" id="CP001087">
    <property type="protein sequence ID" value="ACN13750.1"/>
    <property type="molecule type" value="Genomic_DNA"/>
</dbReference>
<accession>C0QIW0</accession>
<dbReference type="eggNOG" id="COG0515">
    <property type="taxonomic scope" value="Bacteria"/>
</dbReference>
<keyword evidence="2" id="KW-1185">Reference proteome</keyword>
<evidence type="ECO:0000313" key="1">
    <source>
        <dbReference type="EMBL" id="ACN13750.1"/>
    </source>
</evidence>
<reference evidence="1 2" key="1">
    <citation type="journal article" date="2009" name="Environ. Microbiol.">
        <title>Genome sequence of Desulfobacterium autotrophicum HRM2, a marine sulfate reducer oxidizing organic carbon completely to carbon dioxide.</title>
        <authorList>
            <person name="Strittmatter A.W."/>
            <person name="Liesegang H."/>
            <person name="Rabus R."/>
            <person name="Decker I."/>
            <person name="Amann J."/>
            <person name="Andres S."/>
            <person name="Henne A."/>
            <person name="Fricke W.F."/>
            <person name="Martinez-Arias R."/>
            <person name="Bartels D."/>
            <person name="Goesmann A."/>
            <person name="Krause L."/>
            <person name="Puehler A."/>
            <person name="Klenk H.P."/>
            <person name="Richter M."/>
            <person name="Schuler M."/>
            <person name="Gloeckner F.O."/>
            <person name="Meyerdierks A."/>
            <person name="Gottschalk G."/>
            <person name="Amann R."/>
        </authorList>
    </citation>
    <scope>NUCLEOTIDE SEQUENCE [LARGE SCALE GENOMIC DNA]</scope>
    <source>
        <strain evidence="2">ATCC 43914 / DSM 3382 / HRM2</strain>
    </source>
</reference>
<name>C0QIW0_DESAH</name>
<dbReference type="RefSeq" id="WP_012662999.1">
    <property type="nucleotide sequence ID" value="NC_012108.1"/>
</dbReference>
<organism evidence="1 2">
    <name type="scientific">Desulforapulum autotrophicum (strain ATCC 43914 / DSM 3382 / VKM B-1955 / HRM2)</name>
    <name type="common">Desulfobacterium autotrophicum</name>
    <dbReference type="NCBI Taxonomy" id="177437"/>
    <lineage>
        <taxon>Bacteria</taxon>
        <taxon>Pseudomonadati</taxon>
        <taxon>Thermodesulfobacteriota</taxon>
        <taxon>Desulfobacteria</taxon>
        <taxon>Desulfobacterales</taxon>
        <taxon>Desulfobacteraceae</taxon>
        <taxon>Desulforapulum</taxon>
    </lineage>
</organism>
<dbReference type="OrthoDB" id="5488306at2"/>
<dbReference type="AlphaFoldDB" id="C0QIW0"/>
<evidence type="ECO:0008006" key="3">
    <source>
        <dbReference type="Google" id="ProtNLM"/>
    </source>
</evidence>
<protein>
    <recommendedName>
        <fullName evidence="3">Serine/threonine protein kinase</fullName>
    </recommendedName>
</protein>